<keyword evidence="1 2" id="KW-0539">Nucleus</keyword>
<keyword evidence="2" id="KW-0479">Metal-binding</keyword>
<dbReference type="PROSITE" id="PS50884">
    <property type="entry name" value="ZF_DOF_2"/>
    <property type="match status" value="1"/>
</dbReference>
<comment type="subcellular location">
    <subcellularLocation>
        <location evidence="1 2">Nucleus</location>
    </subcellularLocation>
</comment>
<comment type="caution">
    <text evidence="3">The sequence shown here is derived from an EMBL/GenBank/DDBJ whole genome shotgun (WGS) entry which is preliminary data.</text>
</comment>
<dbReference type="PROSITE" id="PS01361">
    <property type="entry name" value="ZF_DOF_1"/>
    <property type="match status" value="1"/>
</dbReference>
<keyword evidence="4" id="KW-1185">Reference proteome</keyword>
<comment type="function">
    <text evidence="2">Transcription factor that binds specifically to a 5'-AA[AG]G-3' consensus core sequence.</text>
</comment>
<evidence type="ECO:0000313" key="4">
    <source>
        <dbReference type="Proteomes" id="UP000233551"/>
    </source>
</evidence>
<keyword evidence="2" id="KW-0804">Transcription</keyword>
<dbReference type="GO" id="GO:0005634">
    <property type="term" value="C:nucleus"/>
    <property type="evidence" value="ECO:0007669"/>
    <property type="project" value="UniProtKB-SubCell"/>
</dbReference>
<dbReference type="GO" id="GO:0008270">
    <property type="term" value="F:zinc ion binding"/>
    <property type="evidence" value="ECO:0007669"/>
    <property type="project" value="UniProtKB-KW"/>
</dbReference>
<dbReference type="STRING" id="22663.A0A2I0IGZ6"/>
<proteinExistence type="predicted"/>
<dbReference type="PANTHER" id="PTHR31992">
    <property type="entry name" value="DOF ZINC FINGER PROTEIN DOF1.4-RELATED"/>
    <property type="match status" value="1"/>
</dbReference>
<dbReference type="GeneID" id="116196207"/>
<dbReference type="AlphaFoldDB" id="A0A2I0IGZ6"/>
<dbReference type="OrthoDB" id="1927254at2759"/>
<dbReference type="GO" id="GO:0003700">
    <property type="term" value="F:DNA-binding transcription factor activity"/>
    <property type="evidence" value="ECO:0007669"/>
    <property type="project" value="UniProtKB-UniRule"/>
</dbReference>
<gene>
    <name evidence="3" type="ORF">CRG98_036768</name>
</gene>
<dbReference type="PANTHER" id="PTHR31992:SF111">
    <property type="entry name" value="DOF ZINC FINGER PROTEIN DOF3.5"/>
    <property type="match status" value="1"/>
</dbReference>
<keyword evidence="1 2" id="KW-0238">DNA-binding</keyword>
<organism evidence="3 4">
    <name type="scientific">Punica granatum</name>
    <name type="common">Pomegranate</name>
    <dbReference type="NCBI Taxonomy" id="22663"/>
    <lineage>
        <taxon>Eukaryota</taxon>
        <taxon>Viridiplantae</taxon>
        <taxon>Streptophyta</taxon>
        <taxon>Embryophyta</taxon>
        <taxon>Tracheophyta</taxon>
        <taxon>Spermatophyta</taxon>
        <taxon>Magnoliopsida</taxon>
        <taxon>eudicotyledons</taxon>
        <taxon>Gunneridae</taxon>
        <taxon>Pentapetalae</taxon>
        <taxon>rosids</taxon>
        <taxon>malvids</taxon>
        <taxon>Myrtales</taxon>
        <taxon>Lythraceae</taxon>
        <taxon>Punica</taxon>
    </lineage>
</organism>
<dbReference type="Pfam" id="PF02701">
    <property type="entry name" value="Zn_ribbon_Dof"/>
    <property type="match status" value="1"/>
</dbReference>
<dbReference type="InterPro" id="IPR003851">
    <property type="entry name" value="Znf_Dof"/>
</dbReference>
<reference evidence="3 4" key="1">
    <citation type="submission" date="2017-11" db="EMBL/GenBank/DDBJ databases">
        <title>De-novo sequencing of pomegranate (Punica granatum L.) genome.</title>
        <authorList>
            <person name="Akparov Z."/>
            <person name="Amiraslanov A."/>
            <person name="Hajiyeva S."/>
            <person name="Abbasov M."/>
            <person name="Kaur K."/>
            <person name="Hamwieh A."/>
            <person name="Solovyev V."/>
            <person name="Salamov A."/>
            <person name="Braich B."/>
            <person name="Kosarev P."/>
            <person name="Mahmoud A."/>
            <person name="Hajiyev E."/>
            <person name="Babayeva S."/>
            <person name="Izzatullayeva V."/>
            <person name="Mammadov A."/>
            <person name="Mammadov A."/>
            <person name="Sharifova S."/>
            <person name="Ojaghi J."/>
            <person name="Eynullazada K."/>
            <person name="Bayramov B."/>
            <person name="Abdulazimova A."/>
            <person name="Shahmuradov I."/>
        </authorList>
    </citation>
    <scope>NUCLEOTIDE SEQUENCE [LARGE SCALE GENOMIC DNA]</scope>
    <source>
        <strain evidence="4">cv. AG2017</strain>
        <tissue evidence="3">Leaf</tissue>
    </source>
</reference>
<name>A0A2I0IGZ6_PUNGR</name>
<keyword evidence="2" id="KW-0805">Transcription regulation</keyword>
<keyword evidence="1 2" id="KW-0863">Zinc-finger</keyword>
<protein>
    <recommendedName>
        <fullName evidence="2">Dof zinc finger protein</fullName>
    </recommendedName>
</protein>
<evidence type="ECO:0000313" key="3">
    <source>
        <dbReference type="EMBL" id="PKI42970.1"/>
    </source>
</evidence>
<dbReference type="InterPro" id="IPR045174">
    <property type="entry name" value="Dof"/>
</dbReference>
<accession>A0A2I0IGZ6</accession>
<keyword evidence="2" id="KW-0862">Zinc</keyword>
<evidence type="ECO:0000256" key="2">
    <source>
        <dbReference type="RuleBase" id="RU369094"/>
    </source>
</evidence>
<dbReference type="GO" id="GO:0003677">
    <property type="term" value="F:DNA binding"/>
    <property type="evidence" value="ECO:0007669"/>
    <property type="project" value="UniProtKB-UniRule"/>
</dbReference>
<evidence type="ECO:0000256" key="1">
    <source>
        <dbReference type="PROSITE-ProRule" id="PRU00071"/>
    </source>
</evidence>
<dbReference type="Proteomes" id="UP000233551">
    <property type="component" value="Unassembled WGS sequence"/>
</dbReference>
<sequence length="293" mass="31637">MHYQSLLLMERAGWKPNVEMSPSCPRCGSSNTKFCYYNNYSLTQPRYFCKGCRRYWTKGGSLRNVPMGGGCRKNRRGRSIRLSTDIMSSKSTGFRGLSNHPLGLSHGSSSSTGPPNIDLALVYANFLNPQPPGSENSSGSEPQEPTSSNGGLSMVPSVLSGMTNGPDSSIGLLEAGNGCIFGWESLSDLFVDNHLGKGGNTPIFDHPTIIDSLQASHHSTVIQQCGTDDMSYYVLPPLPNEDIVLSQEMTAPWSVTHPLVVEDHSLQAPELPVLGPDHQAQADQDPNLLITGS</sequence>
<dbReference type="EMBL" id="PGOL01003125">
    <property type="protein sequence ID" value="PKI42970.1"/>
    <property type="molecule type" value="Genomic_DNA"/>
</dbReference>